<dbReference type="AlphaFoldDB" id="A0A8C5F581"/>
<dbReference type="GO" id="GO:0004500">
    <property type="term" value="F:dopamine beta-monooxygenase activity"/>
    <property type="evidence" value="ECO:0007669"/>
    <property type="project" value="InterPro"/>
</dbReference>
<dbReference type="SUPFAM" id="SSF49742">
    <property type="entry name" value="PHM/PNGase F"/>
    <property type="match status" value="2"/>
</dbReference>
<dbReference type="Pfam" id="PF03712">
    <property type="entry name" value="Cu2_monoox_C"/>
    <property type="match status" value="1"/>
</dbReference>
<reference evidence="6" key="2">
    <citation type="submission" date="2025-09" db="UniProtKB">
        <authorList>
            <consortium name="Ensembl"/>
        </authorList>
    </citation>
    <scope>IDENTIFICATION</scope>
</reference>
<dbReference type="GO" id="GO:0030667">
    <property type="term" value="C:secretory granule membrane"/>
    <property type="evidence" value="ECO:0007669"/>
    <property type="project" value="TreeGrafter"/>
</dbReference>
<dbReference type="Ensembl" id="ENSGMOT00000006047.2">
    <property type="protein sequence ID" value="ENSGMOP00000005874.2"/>
    <property type="gene ID" value="ENSGMOG00000005529.2"/>
</dbReference>
<dbReference type="GO" id="GO:0042420">
    <property type="term" value="P:dopamine catabolic process"/>
    <property type="evidence" value="ECO:0007669"/>
    <property type="project" value="TreeGrafter"/>
</dbReference>
<dbReference type="InterPro" id="IPR028460">
    <property type="entry name" value="Tbh/DBH"/>
</dbReference>
<organism evidence="6 7">
    <name type="scientific">Gadus morhua</name>
    <name type="common">Atlantic cod</name>
    <dbReference type="NCBI Taxonomy" id="8049"/>
    <lineage>
        <taxon>Eukaryota</taxon>
        <taxon>Metazoa</taxon>
        <taxon>Chordata</taxon>
        <taxon>Craniata</taxon>
        <taxon>Vertebrata</taxon>
        <taxon>Euteleostomi</taxon>
        <taxon>Actinopterygii</taxon>
        <taxon>Neopterygii</taxon>
        <taxon>Teleostei</taxon>
        <taxon>Neoteleostei</taxon>
        <taxon>Acanthomorphata</taxon>
        <taxon>Zeiogadaria</taxon>
        <taxon>Gadariae</taxon>
        <taxon>Gadiformes</taxon>
        <taxon>Gadoidei</taxon>
        <taxon>Gadidae</taxon>
        <taxon>Gadus</taxon>
    </lineage>
</organism>
<accession>A0A8C5F581</accession>
<dbReference type="OMA" id="NEMCLVF"/>
<evidence type="ECO:0000256" key="1">
    <source>
        <dbReference type="ARBA" id="ARBA00001973"/>
    </source>
</evidence>
<dbReference type="GO" id="GO:0005615">
    <property type="term" value="C:extracellular space"/>
    <property type="evidence" value="ECO:0007669"/>
    <property type="project" value="TreeGrafter"/>
</dbReference>
<dbReference type="CDD" id="cd09631">
    <property type="entry name" value="DOMON_DOH"/>
    <property type="match status" value="1"/>
</dbReference>
<proteinExistence type="inferred from homology"/>
<dbReference type="Pfam" id="PF01082">
    <property type="entry name" value="Cu2_monooxygen"/>
    <property type="match status" value="1"/>
</dbReference>
<comment type="cofactor">
    <cofactor evidence="1">
        <name>Cu(2+)</name>
        <dbReference type="ChEBI" id="CHEBI:29036"/>
    </cofactor>
</comment>
<dbReference type="SUPFAM" id="SSF49344">
    <property type="entry name" value="CBD9-like"/>
    <property type="match status" value="1"/>
</dbReference>
<keyword evidence="7" id="KW-1185">Reference proteome</keyword>
<dbReference type="InterPro" id="IPR000945">
    <property type="entry name" value="DBH-like"/>
</dbReference>
<dbReference type="PANTHER" id="PTHR10157:SF41">
    <property type="entry name" value="DBH-LIKE MONOOXYGENASE PROTEIN 2 HOMOLOG"/>
    <property type="match status" value="1"/>
</dbReference>
<dbReference type="Gene3D" id="2.60.120.230">
    <property type="match status" value="1"/>
</dbReference>
<sequence>MLNQVGTCYGDLALLYLLTAGPTWSSAALVDLPFMEYLDSNQLVLLQWGFDEVVGNITFTLSIKTSGWIGFGLSPKGNMRGADMVIGSFGTSGIYFQDHHATGNVLPMVDSTQDYFLHSMTEVEGRTSMTFQRAIQTCDEEDFHITAVPIKLIYAYGQTDEIKYHGFNRGTKEVNLLRYITRDRSQEGEHFDFKIDNITIPANITYYHCRVMKMPRFDVTQHVYRIEPRIDNLDMVHHMILYGCPLHVTDDYDGPCYAGNKADNCIKVMAVWGVGAGAYELPADAGIPIGGPNKDTLYRLETHYNNPATIAGRQDSSGLRIRHTSNLRRYNVGTLTTGVVPSHDYRIPPGATQFHTYGTCNTSLFSEVLPDLKVFALLLHTHLAGRKIRAGLFRDGQQVDFLALDENYDFAMQEVISVGSIKTIKPVSICRCFLYMGLGTMDEMCLAFLLYYPEIPINSCWSTPDQRNIER</sequence>
<evidence type="ECO:0000256" key="2">
    <source>
        <dbReference type="ARBA" id="ARBA00010676"/>
    </source>
</evidence>
<evidence type="ECO:0000313" key="7">
    <source>
        <dbReference type="Proteomes" id="UP000694546"/>
    </source>
</evidence>
<dbReference type="GO" id="GO:0042421">
    <property type="term" value="P:norepinephrine biosynthetic process"/>
    <property type="evidence" value="ECO:0007669"/>
    <property type="project" value="TreeGrafter"/>
</dbReference>
<dbReference type="InterPro" id="IPR024548">
    <property type="entry name" value="Cu2_monoox_C"/>
</dbReference>
<dbReference type="GO" id="GO:0006589">
    <property type="term" value="P:octopamine biosynthetic process"/>
    <property type="evidence" value="ECO:0007669"/>
    <property type="project" value="TreeGrafter"/>
</dbReference>
<dbReference type="PRINTS" id="PR00767">
    <property type="entry name" value="DBMONOXGNASE"/>
</dbReference>
<dbReference type="InterPro" id="IPR036939">
    <property type="entry name" value="Cu2_ascorb_mOase_N_sf"/>
</dbReference>
<keyword evidence="4" id="KW-0325">Glycoprotein</keyword>
<dbReference type="PANTHER" id="PTHR10157">
    <property type="entry name" value="DOPAMINE BETA HYDROXYLASE RELATED"/>
    <property type="match status" value="1"/>
</dbReference>
<protein>
    <recommendedName>
        <fullName evidence="5">DOMON domain-containing protein</fullName>
    </recommendedName>
</protein>
<dbReference type="Proteomes" id="UP000694546">
    <property type="component" value="Chromosome 21"/>
</dbReference>
<dbReference type="GeneTree" id="ENSGT00530000063085"/>
<name>A0A8C5F581_GADMO</name>
<dbReference type="InterPro" id="IPR008977">
    <property type="entry name" value="PHM/PNGase_F_dom_sf"/>
</dbReference>
<dbReference type="InterPro" id="IPR045266">
    <property type="entry name" value="DOH_DOMON"/>
</dbReference>
<dbReference type="InterPro" id="IPR000323">
    <property type="entry name" value="Cu2_ascorb_mOase_N"/>
</dbReference>
<keyword evidence="3" id="KW-1015">Disulfide bond</keyword>
<feature type="domain" description="DOMON" evidence="5">
    <location>
        <begin position="42"/>
        <end position="157"/>
    </location>
</feature>
<evidence type="ECO:0000259" key="5">
    <source>
        <dbReference type="PROSITE" id="PS50836"/>
    </source>
</evidence>
<comment type="similarity">
    <text evidence="2">Belongs to the copper type II ascorbate-dependent monooxygenase family.</text>
</comment>
<dbReference type="SMART" id="SM00664">
    <property type="entry name" value="DoH"/>
    <property type="match status" value="1"/>
</dbReference>
<evidence type="ECO:0000313" key="6">
    <source>
        <dbReference type="Ensembl" id="ENSGMOP00000005874.2"/>
    </source>
</evidence>
<dbReference type="PROSITE" id="PS50836">
    <property type="entry name" value="DOMON"/>
    <property type="match status" value="1"/>
</dbReference>
<dbReference type="InterPro" id="IPR014784">
    <property type="entry name" value="Cu2_ascorb_mOase-like_C"/>
</dbReference>
<dbReference type="Gene3D" id="2.60.40.1210">
    <property type="entry name" value="Cellobiose dehydrogenase, cytochrome domain"/>
    <property type="match status" value="1"/>
</dbReference>
<dbReference type="GO" id="GO:0005507">
    <property type="term" value="F:copper ion binding"/>
    <property type="evidence" value="ECO:0007669"/>
    <property type="project" value="InterPro"/>
</dbReference>
<dbReference type="Gene3D" id="2.60.120.310">
    <property type="entry name" value="Copper type II, ascorbate-dependent monooxygenase, N-terminal domain"/>
    <property type="match status" value="1"/>
</dbReference>
<dbReference type="Pfam" id="PF03351">
    <property type="entry name" value="DOMON"/>
    <property type="match status" value="1"/>
</dbReference>
<reference evidence="6" key="1">
    <citation type="submission" date="2025-08" db="UniProtKB">
        <authorList>
            <consortium name="Ensembl"/>
        </authorList>
    </citation>
    <scope>IDENTIFICATION</scope>
</reference>
<evidence type="ECO:0000256" key="4">
    <source>
        <dbReference type="ARBA" id="ARBA00023180"/>
    </source>
</evidence>
<evidence type="ECO:0000256" key="3">
    <source>
        <dbReference type="ARBA" id="ARBA00023157"/>
    </source>
</evidence>
<dbReference type="InterPro" id="IPR005018">
    <property type="entry name" value="DOMON_domain"/>
</dbReference>